<feature type="coiled-coil region" evidence="2">
    <location>
        <begin position="63"/>
        <end position="90"/>
    </location>
</feature>
<evidence type="ECO:0000256" key="2">
    <source>
        <dbReference type="SAM" id="Coils"/>
    </source>
</evidence>
<sequence>MSGSFKTTREEMDAFANRIGEVNAQIQGEIKRLDGVVDQVKSGWQGAAATAYGQMQARFNEDAQALNRVLDEIRQAIEATAKAYAATEEEQAAAVGRVS</sequence>
<gene>
    <name evidence="3" type="ORF">ABWK59_12385</name>
</gene>
<accession>A0AAU8JTQ3</accession>
<dbReference type="EMBL" id="CP159872">
    <property type="protein sequence ID" value="XCM79665.1"/>
    <property type="molecule type" value="Genomic_DNA"/>
</dbReference>
<dbReference type="Pfam" id="PF06013">
    <property type="entry name" value="WXG100"/>
    <property type="match status" value="1"/>
</dbReference>
<evidence type="ECO:0000256" key="1">
    <source>
        <dbReference type="RuleBase" id="RU362001"/>
    </source>
</evidence>
<keyword evidence="2" id="KW-0175">Coiled coil</keyword>
<dbReference type="Gene3D" id="1.10.287.1060">
    <property type="entry name" value="ESAT-6-like"/>
    <property type="match status" value="1"/>
</dbReference>
<evidence type="ECO:0000313" key="3">
    <source>
        <dbReference type="EMBL" id="XCM79665.1"/>
    </source>
</evidence>
<dbReference type="InterPro" id="IPR010310">
    <property type="entry name" value="T7SS_ESAT-6-like"/>
</dbReference>
<organism evidence="3">
    <name type="scientific">Kitasatospora camelliae</name>
    <dbReference type="NCBI Taxonomy" id="3156397"/>
    <lineage>
        <taxon>Bacteria</taxon>
        <taxon>Bacillati</taxon>
        <taxon>Actinomycetota</taxon>
        <taxon>Actinomycetes</taxon>
        <taxon>Kitasatosporales</taxon>
        <taxon>Streptomycetaceae</taxon>
        <taxon>Kitasatospora</taxon>
    </lineage>
</organism>
<dbReference type="KEGG" id="kcm:ABWK59_12385"/>
<dbReference type="RefSeq" id="WP_354640493.1">
    <property type="nucleotide sequence ID" value="NZ_CP159872.1"/>
</dbReference>
<proteinExistence type="inferred from homology"/>
<dbReference type="AlphaFoldDB" id="A0AAU8JTQ3"/>
<dbReference type="InterPro" id="IPR036689">
    <property type="entry name" value="ESAT-6-like_sf"/>
</dbReference>
<protein>
    <recommendedName>
        <fullName evidence="1">ESAT-6-like protein</fullName>
    </recommendedName>
</protein>
<comment type="similarity">
    <text evidence="1">Belongs to the WXG100 family.</text>
</comment>
<reference evidence="3" key="1">
    <citation type="submission" date="2024-06" db="EMBL/GenBank/DDBJ databases">
        <title>The genome sequences of Kitasatospora sp. strain HUAS MG31.</title>
        <authorList>
            <person name="Mo P."/>
        </authorList>
    </citation>
    <scope>NUCLEOTIDE SEQUENCE</scope>
    <source>
        <strain evidence="3">HUAS MG31</strain>
    </source>
</reference>
<dbReference type="SUPFAM" id="SSF140453">
    <property type="entry name" value="EsxAB dimer-like"/>
    <property type="match status" value="1"/>
</dbReference>
<dbReference type="NCBIfam" id="TIGR03930">
    <property type="entry name" value="WXG100_ESAT6"/>
    <property type="match status" value="1"/>
</dbReference>
<name>A0AAU8JTQ3_9ACTN</name>